<dbReference type="InterPro" id="IPR015168">
    <property type="entry name" value="SsuA/THI5"/>
</dbReference>
<dbReference type="SUPFAM" id="SSF53850">
    <property type="entry name" value="Periplasmic binding protein-like II"/>
    <property type="match status" value="1"/>
</dbReference>
<evidence type="ECO:0000259" key="5">
    <source>
        <dbReference type="SMART" id="SM00062"/>
    </source>
</evidence>
<dbReference type="GO" id="GO:0042597">
    <property type="term" value="C:periplasmic space"/>
    <property type="evidence" value="ECO:0007669"/>
    <property type="project" value="UniProtKB-SubCell"/>
</dbReference>
<protein>
    <recommendedName>
        <fullName evidence="5">Solute-binding protein family 3/N-terminal domain-containing protein</fullName>
    </recommendedName>
</protein>
<evidence type="ECO:0000313" key="7">
    <source>
        <dbReference type="Proteomes" id="UP000192772"/>
    </source>
</evidence>
<feature type="domain" description="Solute-binding protein family 3/N-terminal" evidence="5">
    <location>
        <begin position="48"/>
        <end position="248"/>
    </location>
</feature>
<evidence type="ECO:0000313" key="6">
    <source>
        <dbReference type="EMBL" id="ORA60127.1"/>
    </source>
</evidence>
<comment type="subcellular location">
    <subcellularLocation>
        <location evidence="1">Periplasm</location>
    </subcellularLocation>
</comment>
<evidence type="ECO:0000256" key="2">
    <source>
        <dbReference type="ARBA" id="ARBA00010742"/>
    </source>
</evidence>
<dbReference type="PROSITE" id="PS51257">
    <property type="entry name" value="PROKAR_LIPOPROTEIN"/>
    <property type="match status" value="1"/>
</dbReference>
<organism evidence="6 7">
    <name type="scientific">Mycolicibacterium elephantis</name>
    <dbReference type="NCBI Taxonomy" id="81858"/>
    <lineage>
        <taxon>Bacteria</taxon>
        <taxon>Bacillati</taxon>
        <taxon>Actinomycetota</taxon>
        <taxon>Actinomycetes</taxon>
        <taxon>Mycobacteriales</taxon>
        <taxon>Mycobacteriaceae</taxon>
        <taxon>Mycolicibacterium</taxon>
    </lineage>
</organism>
<keyword evidence="3 4" id="KW-0732">Signal</keyword>
<comment type="similarity">
    <text evidence="2">Belongs to the bacterial solute-binding protein SsuA/TauA family.</text>
</comment>
<dbReference type="OrthoDB" id="4527058at2"/>
<dbReference type="Proteomes" id="UP000192772">
    <property type="component" value="Unassembled WGS sequence"/>
</dbReference>
<dbReference type="GO" id="GO:0042918">
    <property type="term" value="P:alkanesulfonate transmembrane transport"/>
    <property type="evidence" value="ECO:0007669"/>
    <property type="project" value="TreeGrafter"/>
</dbReference>
<name>A0A0M2ZG13_9MYCO</name>
<dbReference type="PANTHER" id="PTHR30024">
    <property type="entry name" value="ALIPHATIC SULFONATES-BINDING PROTEIN-RELATED"/>
    <property type="match status" value="1"/>
</dbReference>
<dbReference type="InterPro" id="IPR001638">
    <property type="entry name" value="Solute-binding_3/MltF_N"/>
</dbReference>
<dbReference type="EMBL" id="MVHP01000039">
    <property type="protein sequence ID" value="ORA60127.1"/>
    <property type="molecule type" value="Genomic_DNA"/>
</dbReference>
<dbReference type="Gene3D" id="3.40.190.10">
    <property type="entry name" value="Periplasmic binding protein-like II"/>
    <property type="match status" value="2"/>
</dbReference>
<dbReference type="STRING" id="81858.BST23_23530"/>
<dbReference type="PANTHER" id="PTHR30024:SF47">
    <property type="entry name" value="TAURINE-BINDING PERIPLASMIC PROTEIN"/>
    <property type="match status" value="1"/>
</dbReference>
<comment type="caution">
    <text evidence="6">The sequence shown here is derived from an EMBL/GenBank/DDBJ whole genome shotgun (WGS) entry which is preliminary data.</text>
</comment>
<dbReference type="SMART" id="SM00062">
    <property type="entry name" value="PBPb"/>
    <property type="match status" value="1"/>
</dbReference>
<accession>A0A0M2ZG13</accession>
<dbReference type="AlphaFoldDB" id="A0A0M2ZG13"/>
<evidence type="ECO:0000256" key="1">
    <source>
        <dbReference type="ARBA" id="ARBA00004418"/>
    </source>
</evidence>
<evidence type="ECO:0000256" key="3">
    <source>
        <dbReference type="ARBA" id="ARBA00022729"/>
    </source>
</evidence>
<accession>A0A1A0QW29</accession>
<dbReference type="Pfam" id="PF09084">
    <property type="entry name" value="NMT1"/>
    <property type="match status" value="1"/>
</dbReference>
<reference evidence="6 7" key="1">
    <citation type="submission" date="2017-02" db="EMBL/GenBank/DDBJ databases">
        <title>The new phylogeny of genus Mycobacterium.</title>
        <authorList>
            <person name="Tortoli E."/>
            <person name="Trovato A."/>
            <person name="Cirillo D.M."/>
        </authorList>
    </citation>
    <scope>NUCLEOTIDE SEQUENCE [LARGE SCALE GENOMIC DNA]</scope>
    <source>
        <strain evidence="6 7">FI-09383</strain>
    </source>
</reference>
<evidence type="ECO:0000256" key="4">
    <source>
        <dbReference type="SAM" id="SignalP"/>
    </source>
</evidence>
<feature type="signal peptide" evidence="4">
    <location>
        <begin position="1"/>
        <end position="20"/>
    </location>
</feature>
<proteinExistence type="inferred from homology"/>
<sequence length="324" mass="33386">MRSVRRTAAAIVVAVLTATAALSGCAPGSTGDKAALKVGWVVDPCWAQVPVARDLGYFTDAGVDVEIIPFPTGAAALEALAGGAVDVATGGDVPTSAAAIKNPNLRIIADGSRWPEGRFVARRSAGISSIPDLAGRQVAVPLGSSAHFFAAKFLSDAGVTAELVQTGPAEIVTAISNRSVDAAAVFQPPLAKAVAALGDDAVELQGSEKYNQHSLYLATLNAIETKPTQLTAFLTAVRRADQPLADADQSALTAVAAATGLDEALITQVADEFVYRTEIGPELADDLTDRAQWAQSIGRVPADAVIPDYQSLIVPGFLDGARDE</sequence>
<gene>
    <name evidence="6" type="ORF">BST23_23530</name>
</gene>
<feature type="chain" id="PRO_5030011103" description="Solute-binding protein family 3/N-terminal domain-containing protein" evidence="4">
    <location>
        <begin position="21"/>
        <end position="324"/>
    </location>
</feature>